<dbReference type="Proteomes" id="UP001295794">
    <property type="component" value="Unassembled WGS sequence"/>
</dbReference>
<reference evidence="1" key="1">
    <citation type="submission" date="2023-11" db="EMBL/GenBank/DDBJ databases">
        <authorList>
            <person name="De Vega J J."/>
            <person name="De Vega J J."/>
        </authorList>
    </citation>
    <scope>NUCLEOTIDE SEQUENCE</scope>
</reference>
<proteinExistence type="predicted"/>
<name>A0AAD2Q719_9AGAR</name>
<comment type="caution">
    <text evidence="1">The sequence shown here is derived from an EMBL/GenBank/DDBJ whole genome shotgun (WGS) entry which is preliminary data.</text>
</comment>
<accession>A0AAD2Q719</accession>
<organism evidence="1 2">
    <name type="scientific">Mycena citricolor</name>
    <dbReference type="NCBI Taxonomy" id="2018698"/>
    <lineage>
        <taxon>Eukaryota</taxon>
        <taxon>Fungi</taxon>
        <taxon>Dikarya</taxon>
        <taxon>Basidiomycota</taxon>
        <taxon>Agaricomycotina</taxon>
        <taxon>Agaricomycetes</taxon>
        <taxon>Agaricomycetidae</taxon>
        <taxon>Agaricales</taxon>
        <taxon>Marasmiineae</taxon>
        <taxon>Mycenaceae</taxon>
        <taxon>Mycena</taxon>
    </lineage>
</organism>
<protein>
    <submittedName>
        <fullName evidence="1">Uncharacterized protein</fullName>
    </submittedName>
</protein>
<evidence type="ECO:0000313" key="1">
    <source>
        <dbReference type="EMBL" id="CAK5281097.1"/>
    </source>
</evidence>
<sequence length="85" mass="9388">MTLEQQSVRETHSSATASHDCGCHTVRLFHNLHGSEYGRMCGTWRVIVSHIRQAAGEDRGKERGVVVQARGHIDAAFCAERQVGT</sequence>
<gene>
    <name evidence="1" type="ORF">MYCIT1_LOCUS31978</name>
</gene>
<evidence type="ECO:0000313" key="2">
    <source>
        <dbReference type="Proteomes" id="UP001295794"/>
    </source>
</evidence>
<dbReference type="EMBL" id="CAVNYO010000444">
    <property type="protein sequence ID" value="CAK5281097.1"/>
    <property type="molecule type" value="Genomic_DNA"/>
</dbReference>
<keyword evidence="2" id="KW-1185">Reference proteome</keyword>
<dbReference type="AlphaFoldDB" id="A0AAD2Q719"/>